<dbReference type="PANTHER" id="PTHR33784">
    <property type="entry name" value="OS05G0482100 PROTEIN"/>
    <property type="match status" value="1"/>
</dbReference>
<keyword evidence="2" id="KW-1185">Reference proteome</keyword>
<gene>
    <name evidence="3" type="primary">LOC109132507</name>
</gene>
<accession>A0ABM1RKZ7</accession>
<protein>
    <submittedName>
        <fullName evidence="3">F-box protein At2g35280-like</fullName>
    </submittedName>
</protein>
<dbReference type="PANTHER" id="PTHR33784:SF25">
    <property type="entry name" value="NUCLEIC ACID-BINDING, OB-FOLD-LIKE PROTEIN"/>
    <property type="match status" value="1"/>
</dbReference>
<dbReference type="GeneID" id="109132507"/>
<sequence length="219" mass="25208">QYFCLQIDPRKVDISRLESLPQDLLGIIVSKVVDASTDDYINCILSCKELGASADDKRILQKLNLAPLVKKPLLSIQYVPLMKKTLAKNNLDAHYIKGIIRYFLLTNSVTGLHHLGVSANAGKLEVIYLYAIILCRGRVVEGKKYLNKLKWTEDTTLVNNCWKKIKISLHGIRVARKRCYLTSLRHMKPTATFCHLKDMKTTCGRCFYYKQMYKFIFMI</sequence>
<evidence type="ECO:0000313" key="3">
    <source>
        <dbReference type="RefSeq" id="XP_019099685.1"/>
    </source>
</evidence>
<reference evidence="2" key="1">
    <citation type="journal article" date="2014" name="Nat. Commun.">
        <title>The emerging biofuel crop Camelina sativa retains a highly undifferentiated hexaploid genome structure.</title>
        <authorList>
            <person name="Kagale S."/>
            <person name="Koh C."/>
            <person name="Nixon J."/>
            <person name="Bollina V."/>
            <person name="Clarke W.E."/>
            <person name="Tuteja R."/>
            <person name="Spillane C."/>
            <person name="Robinson S.J."/>
            <person name="Links M.G."/>
            <person name="Clarke C."/>
            <person name="Higgins E.E."/>
            <person name="Huebert T."/>
            <person name="Sharpe A.G."/>
            <person name="Parkin I.A."/>
        </authorList>
    </citation>
    <scope>NUCLEOTIDE SEQUENCE [LARGE SCALE GENOMIC DNA]</scope>
    <source>
        <strain evidence="2">cv. DH55</strain>
    </source>
</reference>
<dbReference type="RefSeq" id="XP_019099685.1">
    <property type="nucleotide sequence ID" value="XM_019244140.1"/>
</dbReference>
<dbReference type="Pfam" id="PF23310">
    <property type="entry name" value="TPR_27"/>
    <property type="match status" value="1"/>
</dbReference>
<evidence type="ECO:0000313" key="2">
    <source>
        <dbReference type="Proteomes" id="UP000694864"/>
    </source>
</evidence>
<feature type="non-terminal residue" evidence="3">
    <location>
        <position position="1"/>
    </location>
</feature>
<dbReference type="InterPro" id="IPR057136">
    <property type="entry name" value="At2g35280_TPR_dom"/>
</dbReference>
<feature type="domain" description="At2g35280-like TPR" evidence="1">
    <location>
        <begin position="82"/>
        <end position="166"/>
    </location>
</feature>
<proteinExistence type="predicted"/>
<organism evidence="2 3">
    <name type="scientific">Camelina sativa</name>
    <name type="common">False flax</name>
    <name type="synonym">Myagrum sativum</name>
    <dbReference type="NCBI Taxonomy" id="90675"/>
    <lineage>
        <taxon>Eukaryota</taxon>
        <taxon>Viridiplantae</taxon>
        <taxon>Streptophyta</taxon>
        <taxon>Embryophyta</taxon>
        <taxon>Tracheophyta</taxon>
        <taxon>Spermatophyta</taxon>
        <taxon>Magnoliopsida</taxon>
        <taxon>eudicotyledons</taxon>
        <taxon>Gunneridae</taxon>
        <taxon>Pentapetalae</taxon>
        <taxon>rosids</taxon>
        <taxon>malvids</taxon>
        <taxon>Brassicales</taxon>
        <taxon>Brassicaceae</taxon>
        <taxon>Camelineae</taxon>
        <taxon>Camelina</taxon>
    </lineage>
</organism>
<name>A0ABM1RKZ7_CAMSA</name>
<reference evidence="3" key="2">
    <citation type="submission" date="2025-08" db="UniProtKB">
        <authorList>
            <consortium name="RefSeq"/>
        </authorList>
    </citation>
    <scope>IDENTIFICATION</scope>
    <source>
        <tissue evidence="3">Leaf</tissue>
    </source>
</reference>
<dbReference type="InterPro" id="IPR040338">
    <property type="entry name" value="At1g67623-like"/>
</dbReference>
<dbReference type="Proteomes" id="UP000694864">
    <property type="component" value="Chromosome 4"/>
</dbReference>
<evidence type="ECO:0000259" key="1">
    <source>
        <dbReference type="Pfam" id="PF23310"/>
    </source>
</evidence>